<accession>A0A1H9XRD4</accession>
<dbReference type="Proteomes" id="UP000199051">
    <property type="component" value="Unassembled WGS sequence"/>
</dbReference>
<proteinExistence type="predicted"/>
<dbReference type="InterPro" id="IPR036188">
    <property type="entry name" value="FAD/NAD-bd_sf"/>
</dbReference>
<name>A0A1H9XRD4_9PSEU</name>
<dbReference type="Gene3D" id="3.50.50.60">
    <property type="entry name" value="FAD/NAD(P)-binding domain"/>
    <property type="match status" value="2"/>
</dbReference>
<organism evidence="1 2">
    <name type="scientific">Actinokineospora terrae</name>
    <dbReference type="NCBI Taxonomy" id="155974"/>
    <lineage>
        <taxon>Bacteria</taxon>
        <taxon>Bacillati</taxon>
        <taxon>Actinomycetota</taxon>
        <taxon>Actinomycetes</taxon>
        <taxon>Pseudonocardiales</taxon>
        <taxon>Pseudonocardiaceae</taxon>
        <taxon>Actinokineospora</taxon>
    </lineage>
</organism>
<dbReference type="STRING" id="155974.SAMN04487818_12129"/>
<evidence type="ECO:0000313" key="2">
    <source>
        <dbReference type="Proteomes" id="UP000199051"/>
    </source>
</evidence>
<dbReference type="PANTHER" id="PTHR10668:SF105">
    <property type="entry name" value="DEHYDROGENASE-RELATED"/>
    <property type="match status" value="1"/>
</dbReference>
<evidence type="ECO:0000313" key="1">
    <source>
        <dbReference type="EMBL" id="SES48702.1"/>
    </source>
</evidence>
<dbReference type="EMBL" id="FOGI01000021">
    <property type="protein sequence ID" value="SES48702.1"/>
    <property type="molecule type" value="Genomic_DNA"/>
</dbReference>
<dbReference type="SUPFAM" id="SSF51905">
    <property type="entry name" value="FAD/NAD(P)-binding domain"/>
    <property type="match status" value="1"/>
</dbReference>
<protein>
    <submittedName>
        <fullName evidence="1">Phytoene dehydrogenase-related protein</fullName>
    </submittedName>
</protein>
<dbReference type="AlphaFoldDB" id="A0A1H9XRD4"/>
<dbReference type="Pfam" id="PF13450">
    <property type="entry name" value="NAD_binding_8"/>
    <property type="match status" value="1"/>
</dbReference>
<keyword evidence="2" id="KW-1185">Reference proteome</keyword>
<reference evidence="2" key="1">
    <citation type="submission" date="2016-10" db="EMBL/GenBank/DDBJ databases">
        <authorList>
            <person name="Varghese N."/>
            <person name="Submissions S."/>
        </authorList>
    </citation>
    <scope>NUCLEOTIDE SEQUENCE [LARGE SCALE GENOMIC DNA]</scope>
    <source>
        <strain evidence="2">DSM 44260</strain>
    </source>
</reference>
<dbReference type="RefSeq" id="WP_092786971.1">
    <property type="nucleotide sequence ID" value="NZ_FOGI01000021.1"/>
</dbReference>
<sequence length="528" mass="54998">MVPDAVVIGSGPNGLVAANVLADAGWSVLVLEAAATPGGAVRTAELTVPGFRHDLYSAFHPLAAASPAIADLGLERFGLRWCHAPGVLAHVFPDDRAVLLSRDVERTAESVGSFAAGDAAAWRAEYARYLDVRDDVLRALLRPFPPVRAGLGLLTTLGVGNALRAARAATMPARRYGEERFAGEGARILLEGNAMHTDLGPNQAGSAVFGWLLAMLGQDVGFPAPEGGAGSLTDALVRRLESLGGRIECSRSVSRVLVAQGKAVGVVAGGDHIRAAKAVLADVPAPVLYRDLLDEAVVPTSLLSDIARFDWDDATIKLDWALSGPIPWRSAEAAAAGTVHLGVDADGLVRVDADLGSGRIPTTPFLLLGQMTTTDPSRSPAGTESAWLYSHIPRGGHWPVERLAEWADGVEEIIARHAPGFRDLVLGRVVSGPADLQRGNPSLVGGAINSGTAGIHQQLVFRPSPGLARADTVVQRLFLASASAHPGGGVHGAPGANAARAALASNSWYGPAYRPVMRGLHRTLHPPG</sequence>
<dbReference type="PANTHER" id="PTHR10668">
    <property type="entry name" value="PHYTOENE DEHYDROGENASE"/>
    <property type="match status" value="1"/>
</dbReference>
<gene>
    <name evidence="1" type="ORF">SAMN04487818_12129</name>
</gene>